<keyword evidence="8" id="KW-1185">Reference proteome</keyword>
<reference evidence="7 8" key="1">
    <citation type="submission" date="2020-02" db="EMBL/GenBank/DDBJ databases">
        <authorList>
            <person name="Gao J."/>
            <person name="Sun J."/>
        </authorList>
    </citation>
    <scope>NUCLEOTIDE SEQUENCE [LARGE SCALE GENOMIC DNA]</scope>
    <source>
        <strain evidence="7 8">7124</strain>
    </source>
</reference>
<evidence type="ECO:0000256" key="4">
    <source>
        <dbReference type="ARBA" id="ARBA00022989"/>
    </source>
</evidence>
<dbReference type="PANTHER" id="PTHR30250:SF21">
    <property type="entry name" value="LIPID II FLIPPASE MURJ"/>
    <property type="match status" value="1"/>
</dbReference>
<keyword evidence="5 6" id="KW-0472">Membrane</keyword>
<evidence type="ECO:0000256" key="1">
    <source>
        <dbReference type="ARBA" id="ARBA00004651"/>
    </source>
</evidence>
<dbReference type="Proteomes" id="UP000480151">
    <property type="component" value="Unassembled WGS sequence"/>
</dbReference>
<keyword evidence="2" id="KW-1003">Cell membrane</keyword>
<organism evidence="7 8">
    <name type="scientific">Paenibacillus apii</name>
    <dbReference type="NCBI Taxonomy" id="1850370"/>
    <lineage>
        <taxon>Bacteria</taxon>
        <taxon>Bacillati</taxon>
        <taxon>Bacillota</taxon>
        <taxon>Bacilli</taxon>
        <taxon>Bacillales</taxon>
        <taxon>Paenibacillaceae</taxon>
        <taxon>Paenibacillus</taxon>
    </lineage>
</organism>
<evidence type="ECO:0000256" key="2">
    <source>
        <dbReference type="ARBA" id="ARBA00022475"/>
    </source>
</evidence>
<protein>
    <submittedName>
        <fullName evidence="7">Polysaccharide biosynthesis protein</fullName>
    </submittedName>
</protein>
<feature type="transmembrane region" description="Helical" evidence="6">
    <location>
        <begin position="161"/>
        <end position="180"/>
    </location>
</feature>
<dbReference type="RefSeq" id="WP_165102113.1">
    <property type="nucleotide sequence ID" value="NZ_JAAKGU010000011.1"/>
</dbReference>
<dbReference type="Pfam" id="PF01943">
    <property type="entry name" value="Polysacc_synt"/>
    <property type="match status" value="1"/>
</dbReference>
<dbReference type="EMBL" id="JAAKGU010000011">
    <property type="protein sequence ID" value="NGM84770.1"/>
    <property type="molecule type" value="Genomic_DNA"/>
</dbReference>
<comment type="caution">
    <text evidence="7">The sequence shown here is derived from an EMBL/GenBank/DDBJ whole genome shotgun (WGS) entry which is preliminary data.</text>
</comment>
<dbReference type="PANTHER" id="PTHR30250">
    <property type="entry name" value="PST FAMILY PREDICTED COLANIC ACID TRANSPORTER"/>
    <property type="match status" value="1"/>
</dbReference>
<feature type="transmembrane region" description="Helical" evidence="6">
    <location>
        <begin position="454"/>
        <end position="477"/>
    </location>
</feature>
<feature type="transmembrane region" description="Helical" evidence="6">
    <location>
        <begin position="391"/>
        <end position="410"/>
    </location>
</feature>
<keyword evidence="3 6" id="KW-0812">Transmembrane</keyword>
<gene>
    <name evidence="7" type="ORF">G5B47_20415</name>
</gene>
<proteinExistence type="predicted"/>
<feature type="transmembrane region" description="Helical" evidence="6">
    <location>
        <begin position="361"/>
        <end position="384"/>
    </location>
</feature>
<comment type="subcellular location">
    <subcellularLocation>
        <location evidence="1">Cell membrane</location>
        <topology evidence="1">Multi-pass membrane protein</topology>
    </subcellularLocation>
</comment>
<evidence type="ECO:0000256" key="6">
    <source>
        <dbReference type="SAM" id="Phobius"/>
    </source>
</evidence>
<feature type="transmembrane region" description="Helical" evidence="6">
    <location>
        <begin position="295"/>
        <end position="314"/>
    </location>
</feature>
<sequence length="541" mass="57635">MSKKDSFVKGTIILAAAALVARVLGIFQRVPLEHLFDDVGDAAFSQANNVYLMLLTLATAGIPSTLSKMVSERYALNRPDEARQVYRAALIFGAVAGVIISAVLYITAPLFAKHAGVPESTLAIRAIAPALLLFPTIAMMRGYSQGRNNMMANGISQIVEQIARVMTAILLAFLLLHQGYGNPVMAAGASFGSVFGSIGAFAIMLYAAIKMKRSDKQSGIQASSEAKLPLLGIYKDIFSLSIPIILSSMTIQAVYFIDSSLIVPLLSGQVGVPEATRQLAILGQKAQSIAGIPPVLAIALSTSLIPVISAAYARRDEEHLKRQITLAMRIAILTGTPIVLSLVVAAYSVNGLLFTSPSGSGMIALLTLGTIFQITMTTSNSILLGMGKSRISMFYVLAGIIVKLAASVLLSRFMGIYGIIIATALCFIVITALNLRLLRTIVPFEIMGKRWRGYLLAVLVSGAAGYGLNEAGISLAGMMPARLAYLIACLAAGAAVVILYLVMLIVLGVLSAQELASYPRPVRRLLSPLMKLQPSRMRERE</sequence>
<feature type="transmembrane region" description="Helical" evidence="6">
    <location>
        <begin position="483"/>
        <end position="510"/>
    </location>
</feature>
<dbReference type="InterPro" id="IPR024923">
    <property type="entry name" value="PG_synth_SpoVB"/>
</dbReference>
<feature type="transmembrane region" description="Helical" evidence="6">
    <location>
        <begin position="122"/>
        <end position="140"/>
    </location>
</feature>
<evidence type="ECO:0000256" key="3">
    <source>
        <dbReference type="ARBA" id="ARBA00022692"/>
    </source>
</evidence>
<evidence type="ECO:0000256" key="5">
    <source>
        <dbReference type="ARBA" id="ARBA00023136"/>
    </source>
</evidence>
<feature type="transmembrane region" description="Helical" evidence="6">
    <location>
        <begin position="416"/>
        <end position="433"/>
    </location>
</feature>
<dbReference type="InterPro" id="IPR002797">
    <property type="entry name" value="Polysacc_synth"/>
</dbReference>
<name>A0A6M1PND9_9BACL</name>
<dbReference type="CDD" id="cd13124">
    <property type="entry name" value="MATE_SpoVB_like"/>
    <property type="match status" value="1"/>
</dbReference>
<feature type="transmembrane region" description="Helical" evidence="6">
    <location>
        <begin position="237"/>
        <end position="257"/>
    </location>
</feature>
<feature type="transmembrane region" description="Helical" evidence="6">
    <location>
        <begin position="186"/>
        <end position="209"/>
    </location>
</feature>
<keyword evidence="4 6" id="KW-1133">Transmembrane helix</keyword>
<feature type="transmembrane region" description="Helical" evidence="6">
    <location>
        <begin position="326"/>
        <end position="349"/>
    </location>
</feature>
<accession>A0A6M1PND9</accession>
<evidence type="ECO:0000313" key="8">
    <source>
        <dbReference type="Proteomes" id="UP000480151"/>
    </source>
</evidence>
<dbReference type="AlphaFoldDB" id="A0A6M1PND9"/>
<feature type="transmembrane region" description="Helical" evidence="6">
    <location>
        <begin position="49"/>
        <end position="67"/>
    </location>
</feature>
<feature type="transmembrane region" description="Helical" evidence="6">
    <location>
        <begin position="88"/>
        <end position="110"/>
    </location>
</feature>
<dbReference type="InterPro" id="IPR050833">
    <property type="entry name" value="Poly_Biosynth_Transport"/>
</dbReference>
<dbReference type="PIRSF" id="PIRSF038958">
    <property type="entry name" value="PG_synth_SpoVB"/>
    <property type="match status" value="1"/>
</dbReference>
<dbReference type="GO" id="GO:0005886">
    <property type="term" value="C:plasma membrane"/>
    <property type="evidence" value="ECO:0007669"/>
    <property type="project" value="UniProtKB-SubCell"/>
</dbReference>
<evidence type="ECO:0000313" key="7">
    <source>
        <dbReference type="EMBL" id="NGM84770.1"/>
    </source>
</evidence>